<dbReference type="FunFam" id="1.10.510.10:FF:000112">
    <property type="entry name" value="Putative dual specificity tyrosine-phosphorylation-regulated kinase 2"/>
    <property type="match status" value="1"/>
</dbReference>
<dbReference type="InterPro" id="IPR042521">
    <property type="entry name" value="DYRK"/>
</dbReference>
<evidence type="ECO:0000313" key="14">
    <source>
        <dbReference type="EMBL" id="TCD60316.1"/>
    </source>
</evidence>
<comment type="catalytic activity">
    <reaction evidence="9">
        <text>L-threonyl-[protein] + ATP = O-phospho-L-threonyl-[protein] + ADP + H(+)</text>
        <dbReference type="Rhea" id="RHEA:46608"/>
        <dbReference type="Rhea" id="RHEA-COMP:11060"/>
        <dbReference type="Rhea" id="RHEA-COMP:11605"/>
        <dbReference type="ChEBI" id="CHEBI:15378"/>
        <dbReference type="ChEBI" id="CHEBI:30013"/>
        <dbReference type="ChEBI" id="CHEBI:30616"/>
        <dbReference type="ChEBI" id="CHEBI:61977"/>
        <dbReference type="ChEBI" id="CHEBI:456216"/>
        <dbReference type="EC" id="2.7.12.1"/>
    </reaction>
</comment>
<dbReference type="InterPro" id="IPR011009">
    <property type="entry name" value="Kinase-like_dom_sf"/>
</dbReference>
<dbReference type="InterPro" id="IPR017441">
    <property type="entry name" value="Protein_kinase_ATP_BS"/>
</dbReference>
<feature type="compositionally biased region" description="Low complexity" evidence="12">
    <location>
        <begin position="584"/>
        <end position="620"/>
    </location>
</feature>
<dbReference type="Gene3D" id="1.10.510.10">
    <property type="entry name" value="Transferase(Phosphotransferase) domain 1"/>
    <property type="match status" value="1"/>
</dbReference>
<feature type="compositionally biased region" description="Low complexity" evidence="12">
    <location>
        <begin position="1787"/>
        <end position="1811"/>
    </location>
</feature>
<feature type="compositionally biased region" description="Polar residues" evidence="12">
    <location>
        <begin position="399"/>
        <end position="421"/>
    </location>
</feature>
<feature type="compositionally biased region" description="Basic and acidic residues" evidence="12">
    <location>
        <begin position="705"/>
        <end position="716"/>
    </location>
</feature>
<dbReference type="PROSITE" id="PS50011">
    <property type="entry name" value="PROTEIN_KINASE_DOM"/>
    <property type="match status" value="1"/>
</dbReference>
<feature type="region of interest" description="Disordered" evidence="12">
    <location>
        <begin position="456"/>
        <end position="1206"/>
    </location>
</feature>
<feature type="compositionally biased region" description="Polar residues" evidence="12">
    <location>
        <begin position="1281"/>
        <end position="1292"/>
    </location>
</feature>
<feature type="compositionally biased region" description="Polar residues" evidence="12">
    <location>
        <begin position="477"/>
        <end position="492"/>
    </location>
</feature>
<evidence type="ECO:0000256" key="10">
    <source>
        <dbReference type="ARBA" id="ARBA00051680"/>
    </source>
</evidence>
<feature type="compositionally biased region" description="Polar residues" evidence="12">
    <location>
        <begin position="935"/>
        <end position="966"/>
    </location>
</feature>
<accession>A0A4R0R2W7</accession>
<feature type="compositionally biased region" description="Low complexity" evidence="12">
    <location>
        <begin position="1071"/>
        <end position="1090"/>
    </location>
</feature>
<dbReference type="SMART" id="SM00220">
    <property type="entry name" value="S_TKc"/>
    <property type="match status" value="1"/>
</dbReference>
<evidence type="ECO:0000256" key="3">
    <source>
        <dbReference type="ARBA" id="ARBA00022527"/>
    </source>
</evidence>
<organism evidence="14 15">
    <name type="scientific">Steccherinum ochraceum</name>
    <dbReference type="NCBI Taxonomy" id="92696"/>
    <lineage>
        <taxon>Eukaryota</taxon>
        <taxon>Fungi</taxon>
        <taxon>Dikarya</taxon>
        <taxon>Basidiomycota</taxon>
        <taxon>Agaricomycotina</taxon>
        <taxon>Agaricomycetes</taxon>
        <taxon>Polyporales</taxon>
        <taxon>Steccherinaceae</taxon>
        <taxon>Steccherinum</taxon>
    </lineage>
</organism>
<protein>
    <recommendedName>
        <fullName evidence="2">dual-specificity kinase</fullName>
        <ecNumber evidence="2">2.7.12.1</ecNumber>
    </recommendedName>
</protein>
<comment type="catalytic activity">
    <reaction evidence="8">
        <text>L-seryl-[protein] + ATP = O-phospho-L-seryl-[protein] + ADP + H(+)</text>
        <dbReference type="Rhea" id="RHEA:17989"/>
        <dbReference type="Rhea" id="RHEA-COMP:9863"/>
        <dbReference type="Rhea" id="RHEA-COMP:11604"/>
        <dbReference type="ChEBI" id="CHEBI:15378"/>
        <dbReference type="ChEBI" id="CHEBI:29999"/>
        <dbReference type="ChEBI" id="CHEBI:30616"/>
        <dbReference type="ChEBI" id="CHEBI:83421"/>
        <dbReference type="ChEBI" id="CHEBI:456216"/>
        <dbReference type="EC" id="2.7.12.1"/>
    </reaction>
</comment>
<dbReference type="OrthoDB" id="9332038at2759"/>
<evidence type="ECO:0000256" key="7">
    <source>
        <dbReference type="ARBA" id="ARBA00022840"/>
    </source>
</evidence>
<feature type="compositionally biased region" description="Polar residues" evidence="12">
    <location>
        <begin position="1147"/>
        <end position="1156"/>
    </location>
</feature>
<feature type="compositionally biased region" description="Polar residues" evidence="12">
    <location>
        <begin position="1332"/>
        <end position="1344"/>
    </location>
</feature>
<name>A0A4R0R2W7_9APHY</name>
<dbReference type="Gene3D" id="3.30.10.30">
    <property type="entry name" value="DYRK"/>
    <property type="match status" value="1"/>
</dbReference>
<feature type="compositionally biased region" description="Polar residues" evidence="12">
    <location>
        <begin position="784"/>
        <end position="807"/>
    </location>
</feature>
<feature type="region of interest" description="Disordered" evidence="12">
    <location>
        <begin position="1"/>
        <end position="444"/>
    </location>
</feature>
<feature type="compositionally biased region" description="Polar residues" evidence="12">
    <location>
        <begin position="1165"/>
        <end position="1187"/>
    </location>
</feature>
<feature type="compositionally biased region" description="Basic and acidic residues" evidence="12">
    <location>
        <begin position="993"/>
        <end position="1027"/>
    </location>
</feature>
<comment type="similarity">
    <text evidence="1">Belongs to the protein kinase superfamily. CMGC Ser/Thr protein kinase family. MNB/DYRK subfamily.</text>
</comment>
<dbReference type="EC" id="2.7.12.1" evidence="2"/>
<keyword evidence="4" id="KW-0808">Transferase</keyword>
<feature type="compositionally biased region" description="Low complexity" evidence="12">
    <location>
        <begin position="863"/>
        <end position="876"/>
    </location>
</feature>
<dbReference type="GO" id="GO:0005524">
    <property type="term" value="F:ATP binding"/>
    <property type="evidence" value="ECO:0007669"/>
    <property type="project" value="UniProtKB-UniRule"/>
</dbReference>
<feature type="compositionally biased region" description="Polar residues" evidence="12">
    <location>
        <begin position="548"/>
        <end position="563"/>
    </location>
</feature>
<feature type="compositionally biased region" description="Low complexity" evidence="12">
    <location>
        <begin position="885"/>
        <end position="934"/>
    </location>
</feature>
<feature type="region of interest" description="Disordered" evidence="12">
    <location>
        <begin position="1225"/>
        <end position="1366"/>
    </location>
</feature>
<feature type="compositionally biased region" description="Polar residues" evidence="12">
    <location>
        <begin position="1841"/>
        <end position="1857"/>
    </location>
</feature>
<dbReference type="Pfam" id="PF00069">
    <property type="entry name" value="Pkinase"/>
    <property type="match status" value="1"/>
</dbReference>
<evidence type="ECO:0000256" key="11">
    <source>
        <dbReference type="PROSITE-ProRule" id="PRU10141"/>
    </source>
</evidence>
<feature type="compositionally biased region" description="Low complexity" evidence="12">
    <location>
        <begin position="1251"/>
        <end position="1265"/>
    </location>
</feature>
<evidence type="ECO:0000256" key="1">
    <source>
        <dbReference type="ARBA" id="ARBA00008867"/>
    </source>
</evidence>
<dbReference type="PROSITE" id="PS00108">
    <property type="entry name" value="PROTEIN_KINASE_ST"/>
    <property type="match status" value="1"/>
</dbReference>
<dbReference type="EMBL" id="RWJN01000618">
    <property type="protein sequence ID" value="TCD60316.1"/>
    <property type="molecule type" value="Genomic_DNA"/>
</dbReference>
<evidence type="ECO:0000259" key="13">
    <source>
        <dbReference type="PROSITE" id="PS50011"/>
    </source>
</evidence>
<dbReference type="InterPro" id="IPR008271">
    <property type="entry name" value="Ser/Thr_kinase_AS"/>
</dbReference>
<feature type="region of interest" description="Disordered" evidence="12">
    <location>
        <begin position="1779"/>
        <end position="1882"/>
    </location>
</feature>
<feature type="compositionally biased region" description="Low complexity" evidence="12">
    <location>
        <begin position="822"/>
        <end position="836"/>
    </location>
</feature>
<dbReference type="CDD" id="cd14210">
    <property type="entry name" value="PKc_DYRK"/>
    <property type="match status" value="1"/>
</dbReference>
<evidence type="ECO:0000256" key="8">
    <source>
        <dbReference type="ARBA" id="ARBA00049003"/>
    </source>
</evidence>
<feature type="compositionally biased region" description="Acidic residues" evidence="12">
    <location>
        <begin position="159"/>
        <end position="179"/>
    </location>
</feature>
<feature type="binding site" evidence="11">
    <location>
        <position position="1511"/>
    </location>
    <ligand>
        <name>ATP</name>
        <dbReference type="ChEBI" id="CHEBI:30616"/>
    </ligand>
</feature>
<keyword evidence="7 11" id="KW-0067">ATP-binding</keyword>
<dbReference type="SUPFAM" id="SSF56112">
    <property type="entry name" value="Protein kinase-like (PK-like)"/>
    <property type="match status" value="1"/>
</dbReference>
<feature type="compositionally biased region" description="Low complexity" evidence="12">
    <location>
        <begin position="369"/>
        <end position="383"/>
    </location>
</feature>
<dbReference type="Gene3D" id="3.30.200.20">
    <property type="entry name" value="Phosphorylase Kinase, domain 1"/>
    <property type="match status" value="1"/>
</dbReference>
<feature type="compositionally biased region" description="Low complexity" evidence="12">
    <location>
        <begin position="1858"/>
        <end position="1882"/>
    </location>
</feature>
<feature type="compositionally biased region" description="Low complexity" evidence="12">
    <location>
        <begin position="1135"/>
        <end position="1146"/>
    </location>
</feature>
<feature type="compositionally biased region" description="Polar residues" evidence="12">
    <location>
        <begin position="1091"/>
        <end position="1120"/>
    </location>
</feature>
<dbReference type="Proteomes" id="UP000292702">
    <property type="component" value="Unassembled WGS sequence"/>
</dbReference>
<reference evidence="14 15" key="1">
    <citation type="submission" date="2018-11" db="EMBL/GenBank/DDBJ databases">
        <title>Genome assembly of Steccherinum ochraceum LE-BIN_3174, the white-rot fungus of the Steccherinaceae family (The Residual Polyporoid clade, Polyporales, Basidiomycota).</title>
        <authorList>
            <person name="Fedorova T.V."/>
            <person name="Glazunova O.A."/>
            <person name="Landesman E.O."/>
            <person name="Moiseenko K.V."/>
            <person name="Psurtseva N.V."/>
            <person name="Savinova O.S."/>
            <person name="Shakhova N.V."/>
            <person name="Tyazhelova T.V."/>
            <person name="Vasina D.V."/>
        </authorList>
    </citation>
    <scope>NUCLEOTIDE SEQUENCE [LARGE SCALE GENOMIC DNA]</scope>
    <source>
        <strain evidence="14 15">LE-BIN_3174</strain>
    </source>
</reference>
<feature type="compositionally biased region" description="Low complexity" evidence="12">
    <location>
        <begin position="974"/>
        <end position="990"/>
    </location>
</feature>
<evidence type="ECO:0000256" key="2">
    <source>
        <dbReference type="ARBA" id="ARBA00013203"/>
    </source>
</evidence>
<evidence type="ECO:0000256" key="4">
    <source>
        <dbReference type="ARBA" id="ARBA00022679"/>
    </source>
</evidence>
<feature type="compositionally biased region" description="Basic and acidic residues" evidence="12">
    <location>
        <begin position="345"/>
        <end position="356"/>
    </location>
</feature>
<dbReference type="PANTHER" id="PTHR24058:SF22">
    <property type="entry name" value="DUAL SPECIFICITY TYROSINE-PHOSPHORYLATION-REGULATED KINASE 4"/>
    <property type="match status" value="1"/>
</dbReference>
<feature type="compositionally biased region" description="Basic and acidic residues" evidence="12">
    <location>
        <begin position="35"/>
        <end position="49"/>
    </location>
</feature>
<evidence type="ECO:0000256" key="12">
    <source>
        <dbReference type="SAM" id="MobiDB-lite"/>
    </source>
</evidence>
<feature type="compositionally biased region" description="Low complexity" evidence="12">
    <location>
        <begin position="769"/>
        <end position="782"/>
    </location>
</feature>
<dbReference type="PANTHER" id="PTHR24058">
    <property type="entry name" value="DUAL SPECIFICITY PROTEIN KINASE"/>
    <property type="match status" value="1"/>
</dbReference>
<feature type="compositionally biased region" description="Low complexity" evidence="12">
    <location>
        <begin position="1345"/>
        <end position="1363"/>
    </location>
</feature>
<dbReference type="STRING" id="92696.A0A4R0R2W7"/>
<comment type="caution">
    <text evidence="14">The sequence shown here is derived from an EMBL/GenBank/DDBJ whole genome shotgun (WGS) entry which is preliminary data.</text>
</comment>
<dbReference type="GO" id="GO:0005856">
    <property type="term" value="C:cytoskeleton"/>
    <property type="evidence" value="ECO:0007669"/>
    <property type="project" value="TreeGrafter"/>
</dbReference>
<proteinExistence type="inferred from homology"/>
<dbReference type="GO" id="GO:0005737">
    <property type="term" value="C:cytoplasm"/>
    <property type="evidence" value="ECO:0007669"/>
    <property type="project" value="TreeGrafter"/>
</dbReference>
<feature type="compositionally biased region" description="Low complexity" evidence="12">
    <location>
        <begin position="112"/>
        <end position="126"/>
    </location>
</feature>
<feature type="compositionally biased region" description="Low complexity" evidence="12">
    <location>
        <begin position="227"/>
        <end position="236"/>
    </location>
</feature>
<dbReference type="GO" id="GO:0004712">
    <property type="term" value="F:protein serine/threonine/tyrosine kinase activity"/>
    <property type="evidence" value="ECO:0007669"/>
    <property type="project" value="UniProtKB-EC"/>
</dbReference>
<evidence type="ECO:0000256" key="5">
    <source>
        <dbReference type="ARBA" id="ARBA00022741"/>
    </source>
</evidence>
<keyword evidence="15" id="KW-1185">Reference proteome</keyword>
<gene>
    <name evidence="14" type="ORF">EIP91_010354</name>
</gene>
<keyword evidence="3" id="KW-0723">Serine/threonine-protein kinase</keyword>
<evidence type="ECO:0000256" key="6">
    <source>
        <dbReference type="ARBA" id="ARBA00022777"/>
    </source>
</evidence>
<keyword evidence="6" id="KW-0418">Kinase</keyword>
<keyword evidence="5 11" id="KW-0547">Nucleotide-binding</keyword>
<feature type="domain" description="Protein kinase" evidence="13">
    <location>
        <begin position="1482"/>
        <end position="1778"/>
    </location>
</feature>
<feature type="compositionally biased region" description="Polar residues" evidence="12">
    <location>
        <begin position="725"/>
        <end position="741"/>
    </location>
</feature>
<feature type="compositionally biased region" description="Low complexity" evidence="12">
    <location>
        <begin position="1293"/>
        <end position="1304"/>
    </location>
</feature>
<dbReference type="PROSITE" id="PS00107">
    <property type="entry name" value="PROTEIN_KINASE_ATP"/>
    <property type="match status" value="1"/>
</dbReference>
<comment type="catalytic activity">
    <reaction evidence="10">
        <text>L-tyrosyl-[protein] + ATP = O-phospho-L-tyrosyl-[protein] + ADP + H(+)</text>
        <dbReference type="Rhea" id="RHEA:10596"/>
        <dbReference type="Rhea" id="RHEA-COMP:10136"/>
        <dbReference type="Rhea" id="RHEA-COMP:20101"/>
        <dbReference type="ChEBI" id="CHEBI:15378"/>
        <dbReference type="ChEBI" id="CHEBI:30616"/>
        <dbReference type="ChEBI" id="CHEBI:46858"/>
        <dbReference type="ChEBI" id="CHEBI:61978"/>
        <dbReference type="ChEBI" id="CHEBI:456216"/>
        <dbReference type="EC" id="2.7.12.1"/>
    </reaction>
</comment>
<dbReference type="GO" id="GO:0004674">
    <property type="term" value="F:protein serine/threonine kinase activity"/>
    <property type="evidence" value="ECO:0007669"/>
    <property type="project" value="UniProtKB-KW"/>
</dbReference>
<sequence>MSAPPSPRIGPSARDNTRPRKRDRPPALAIADPKAASDGDVYHHSERNVAADSHQQPRLHVSHAEDPPRAAGTTNTDASEPLPRSPSATSSLDPYYFSVRTPPDSPVPPLPTSTSLSSLSLPRTPDIGLTSAGSLDPLTPPRTRPRQYRSPRFSRSEVDVDEQVDEVEEEPEMLEDESVVGEVGKNSEQDAPDSPWTIEAVDGEGDDQEYLEPPQPQAPRTLRSRRSAASESGGEEILYPRQPLPVEIPLPASSTPDLLYSDESPRLDAPLHGEAPVATSPPSAFASPMNRPRKRTSEEFELDNNGVLVSKHMSGSPSTSPRENDKTSVRRHRSLGVGVPSTLTPRDKTKERRRDALSVNVKQHTRQPSAGSSSSSHGETVSSRRVHTSDFSHLPPSPSSNSIQQFLKHSSNGSTASSPLHNPQRDSHNVAHSLLRGTQEGWSDLDDTATAEALRKLDGLTGRSARARSSIGGHSRVGSTSRPTTPQKTASGQWEGVPTSENRRASRRISTHASLSTRDKEKAKEPGTPQHTAVGLGIIEATPEKDQSSNSGEPAQYSSPSPDKSTKKHGSASTRHSFTPKRGSASSTTYASTPTTTPSSRDSASLSAATSNTSVSALSNRQSIGKARRNSAGSDISHSSTDASTYMRDRTAALATAADAAEEPVVPPVPPLPKDISGFKPSPPVQASPATTYLAAPEATTQDSQKPRPDIERHASLEVPVAFPSTPSKHQSFSAQKSVTPTNPPPFVHKTPSKKWSFTGALGKRLAKSPSSSSMTDSSAKSPRTLSFGQQLRKSGSKEQSLGSASKRSSEDWSPINAEGMASELSLASVSSVGSGHRPTPPPSAPLPITSSKTPDRLVPSRAETASSASTNLTASVPPVPNHAPLSPSSSIRRGPSSKRLTPSSIPFFRRSSSQSMQFPPGSSHGAVPSSSSPTGYTHSGQLRTPANLSPTKDSGNVSSTSSSIPGSAHKKSSVLSLGLPSLLKGSSSRRSLHSDRDKNEAKSPKGEGKSSDKEKPKKDEKDRSESRISVLMGRKRGKTLSSAQPKKPEPVALPPMQISALPPATAQRVASLKSTSSSSLSSNQSASKTITVGSRVTSQTVSSMQKQSDSSLRSRNQLPTIAGSPSVGTLTQGSSSSSKEPPSTSLNQSSALNKETPTKIPRISSRSSAANSPTLKGNVNGASRRTSVIAGSGVAPGSRTESPSANELNEFGVLENGQTPKTVVGTSAQRHSAVRASPSATTSRVPRQISGSNSGSTSTTVNGVARKSNRESMSFGGIRKSSTGSVASFTAPTQQQPQDPPVQSHRFSALSPSKGLKLLTPKMSLPAPRASGSSSHSISQVMASPSSSRQSLLTTPSPSPNSVDEEEVLGDEEMMQYIKRQQAKKLATGVSQAELDAMLKFPEPKPPISPSTAQSVLKSSQIQHLSEYECKEILDYPGVYYLGQNSGKNAATLDNTTNNHGYDDERGDYLVVPHDHLAFRYEIIDTLGKGSFGQVLHCRDHCSGESVAIKIIRNKKRFHHQALVEIKILDSLRKWDSDEKHHVIKMTEHFYFRGHLCIAMELLSINLYELIKANGFVGFTTALIRRFTSQMLQSLALMRHHRIVHCDLKPENVLLRHPAKSAIKVIDFGSSCFEHEKIYTYIQSRFYRSPEVILGMNYHMAIDMWSLGCILAELYTGFPIFPGENEQEQLSCIMEVLGVPDKDFINRSSRKRLFFDTTGAPRPVVNSKGRRRRPGTKTLAQVLRCDDELFLDFIAKCLVWDPERRLKPQAALRHSFVTASRRSKITSPTPSSTARSLLTSTTNSFTSSRSKQVLETPKKSLISAPTPLTARSTRVAAGNTVPNTPSSSGMSHTTLGSSSRSYRASQSQSVSYQSSRTMAAK</sequence>
<dbReference type="InterPro" id="IPR000719">
    <property type="entry name" value="Prot_kinase_dom"/>
</dbReference>
<evidence type="ECO:0000256" key="9">
    <source>
        <dbReference type="ARBA" id="ARBA00049308"/>
    </source>
</evidence>
<feature type="compositionally biased region" description="Polar residues" evidence="12">
    <location>
        <begin position="631"/>
        <end position="644"/>
    </location>
</feature>
<evidence type="ECO:0000313" key="15">
    <source>
        <dbReference type="Proteomes" id="UP000292702"/>
    </source>
</evidence>
<dbReference type="InterPro" id="IPR050494">
    <property type="entry name" value="Ser_Thr_dual-spec_kinase"/>
</dbReference>
<feature type="compositionally biased region" description="Acidic residues" evidence="12">
    <location>
        <begin position="201"/>
        <end position="210"/>
    </location>
</feature>